<dbReference type="PANTHER" id="PTHR43178:SF5">
    <property type="entry name" value="LIPOAMIDE ACYLTRANSFERASE COMPONENT OF BRANCHED-CHAIN ALPHA-KETO ACID DEHYDROGENASE COMPLEX, MITOCHONDRIAL"/>
    <property type="match status" value="1"/>
</dbReference>
<dbReference type="RefSeq" id="WP_062416943.1">
    <property type="nucleotide sequence ID" value="NZ_DF967974.1"/>
</dbReference>
<evidence type="ECO:0000313" key="11">
    <source>
        <dbReference type="Proteomes" id="UP000050501"/>
    </source>
</evidence>
<evidence type="ECO:0000256" key="3">
    <source>
        <dbReference type="ARBA" id="ARBA00022679"/>
    </source>
</evidence>
<dbReference type="Gene3D" id="2.40.50.100">
    <property type="match status" value="1"/>
</dbReference>
<evidence type="ECO:0000256" key="1">
    <source>
        <dbReference type="ARBA" id="ARBA00001938"/>
    </source>
</evidence>
<dbReference type="PROSITE" id="PS50968">
    <property type="entry name" value="BIOTINYL_LIPOYL"/>
    <property type="match status" value="1"/>
</dbReference>
<dbReference type="GO" id="GO:0016407">
    <property type="term" value="F:acetyltransferase activity"/>
    <property type="evidence" value="ECO:0007669"/>
    <property type="project" value="TreeGrafter"/>
</dbReference>
<dbReference type="OrthoDB" id="9805770at2"/>
<evidence type="ECO:0000256" key="7">
    <source>
        <dbReference type="SAM" id="MobiDB-lite"/>
    </source>
</evidence>
<name>A0A0P6YJL3_9CHLR</name>
<keyword evidence="3 6" id="KW-0808">Transferase</keyword>
<dbReference type="SUPFAM" id="SSF51230">
    <property type="entry name" value="Single hybrid motif"/>
    <property type="match status" value="1"/>
</dbReference>
<dbReference type="SUPFAM" id="SSF47005">
    <property type="entry name" value="Peripheral subunit-binding domain of 2-oxo acid dehydrogenase complex"/>
    <property type="match status" value="1"/>
</dbReference>
<dbReference type="AlphaFoldDB" id="A0A0P6YJL3"/>
<sequence>MPTKVIMPQLGESVVEGTVTQWLRQEGETIQEFESLLEVNTDKVDSEIPSPAGGTLLKILVPAGTTVRAGTILAWIGQPGEVLPEGEGPQSAHAAEPAAEAAAPAAPPPTLAPAAGRDRDLGFISPVVARLAREQGVDLTLVKGTGEGGRITKKDVLAFLAAPPPAQAEPLAWETPGEGDLFRPTELMFAAGAPPSAAPTPPKAVPTPPPAPPAPAAQPGDRLVPLDTLRKSIAAHMVMSKHTSPHVTTVMEANLQRVTAHREAHKAAFARDGVNLTYTAYWISALVAALKAVPLVNSSWTEEGILIHSAINIGMATSLGTDGLIVPVIKHADGLSLLGLARSINDLAERARARRLQPDEVKGGTCTITNHGTSGSLFATPIINQPQCAILGVGAIQKRPVVIEDAIAIRPMVYLSLTFDHRILDGAAADQFLSTVVHTLQDWS</sequence>
<dbReference type="Pfam" id="PF02817">
    <property type="entry name" value="E3_binding"/>
    <property type="match status" value="1"/>
</dbReference>
<evidence type="ECO:0000313" key="10">
    <source>
        <dbReference type="EMBL" id="KPL89889.1"/>
    </source>
</evidence>
<reference evidence="10 11" key="1">
    <citation type="submission" date="2015-07" db="EMBL/GenBank/DDBJ databases">
        <title>Genome sequence of Levilinea saccharolytica DSM 16555.</title>
        <authorList>
            <person name="Hemp J."/>
            <person name="Ward L.M."/>
            <person name="Pace L.A."/>
            <person name="Fischer W.W."/>
        </authorList>
    </citation>
    <scope>NUCLEOTIDE SEQUENCE [LARGE SCALE GENOMIC DNA]</scope>
    <source>
        <strain evidence="10 11">KIBI-1</strain>
    </source>
</reference>
<feature type="region of interest" description="Disordered" evidence="7">
    <location>
        <begin position="193"/>
        <end position="222"/>
    </location>
</feature>
<gene>
    <name evidence="10" type="ORF">ADN01_03165</name>
</gene>
<dbReference type="CDD" id="cd06849">
    <property type="entry name" value="lipoyl_domain"/>
    <property type="match status" value="1"/>
</dbReference>
<proteinExistence type="inferred from homology"/>
<dbReference type="Pfam" id="PF00198">
    <property type="entry name" value="2-oxoacid_dh"/>
    <property type="match status" value="1"/>
</dbReference>
<dbReference type="EMBL" id="LGCM01000014">
    <property type="protein sequence ID" value="KPL89889.1"/>
    <property type="molecule type" value="Genomic_DNA"/>
</dbReference>
<dbReference type="STRING" id="229921.ADN01_03165"/>
<keyword evidence="4 6" id="KW-0450">Lipoyl</keyword>
<organism evidence="10 11">
    <name type="scientific">Levilinea saccharolytica</name>
    <dbReference type="NCBI Taxonomy" id="229921"/>
    <lineage>
        <taxon>Bacteria</taxon>
        <taxon>Bacillati</taxon>
        <taxon>Chloroflexota</taxon>
        <taxon>Anaerolineae</taxon>
        <taxon>Anaerolineales</taxon>
        <taxon>Anaerolineaceae</taxon>
        <taxon>Levilinea</taxon>
    </lineage>
</organism>
<evidence type="ECO:0000256" key="4">
    <source>
        <dbReference type="ARBA" id="ARBA00022823"/>
    </source>
</evidence>
<protein>
    <recommendedName>
        <fullName evidence="6">Dihydrolipoamide acetyltransferase component of pyruvate dehydrogenase complex</fullName>
        <ecNumber evidence="6">2.3.1.-</ecNumber>
    </recommendedName>
</protein>
<dbReference type="GO" id="GO:0031405">
    <property type="term" value="F:lipoic acid binding"/>
    <property type="evidence" value="ECO:0007669"/>
    <property type="project" value="TreeGrafter"/>
</dbReference>
<feature type="domain" description="Lipoyl-binding" evidence="8">
    <location>
        <begin position="2"/>
        <end position="77"/>
    </location>
</feature>
<dbReference type="PATRIC" id="fig|229921.5.peg.3013"/>
<feature type="compositionally biased region" description="Pro residues" evidence="7">
    <location>
        <begin position="196"/>
        <end position="216"/>
    </location>
</feature>
<dbReference type="InterPro" id="IPR023213">
    <property type="entry name" value="CAT-like_dom_sf"/>
</dbReference>
<dbReference type="PROSITE" id="PS00189">
    <property type="entry name" value="LIPOYL"/>
    <property type="match status" value="1"/>
</dbReference>
<dbReference type="Gene3D" id="4.10.320.10">
    <property type="entry name" value="E3-binding domain"/>
    <property type="match status" value="1"/>
</dbReference>
<comment type="cofactor">
    <cofactor evidence="1 6">
        <name>(R)-lipoate</name>
        <dbReference type="ChEBI" id="CHEBI:83088"/>
    </cofactor>
</comment>
<feature type="region of interest" description="Disordered" evidence="7">
    <location>
        <begin position="83"/>
        <end position="117"/>
    </location>
</feature>
<evidence type="ECO:0000256" key="5">
    <source>
        <dbReference type="ARBA" id="ARBA00023315"/>
    </source>
</evidence>
<dbReference type="FunFam" id="3.30.559.10:FF:000007">
    <property type="entry name" value="Dihydrolipoamide acetyltransferase component of pyruvate dehydrogenase complex"/>
    <property type="match status" value="1"/>
</dbReference>
<evidence type="ECO:0000256" key="6">
    <source>
        <dbReference type="RuleBase" id="RU003423"/>
    </source>
</evidence>
<dbReference type="PANTHER" id="PTHR43178">
    <property type="entry name" value="DIHYDROLIPOAMIDE ACETYLTRANSFERASE COMPONENT OF PYRUVATE DEHYDROGENASE COMPLEX"/>
    <property type="match status" value="1"/>
</dbReference>
<dbReference type="GO" id="GO:0005737">
    <property type="term" value="C:cytoplasm"/>
    <property type="evidence" value="ECO:0007669"/>
    <property type="project" value="TreeGrafter"/>
</dbReference>
<dbReference type="SUPFAM" id="SSF52777">
    <property type="entry name" value="CoA-dependent acyltransferases"/>
    <property type="match status" value="1"/>
</dbReference>
<dbReference type="Gene3D" id="3.30.559.10">
    <property type="entry name" value="Chloramphenicol acetyltransferase-like domain"/>
    <property type="match status" value="1"/>
</dbReference>
<evidence type="ECO:0000259" key="9">
    <source>
        <dbReference type="PROSITE" id="PS51826"/>
    </source>
</evidence>
<dbReference type="Pfam" id="PF00364">
    <property type="entry name" value="Biotin_lipoyl"/>
    <property type="match status" value="1"/>
</dbReference>
<feature type="compositionally biased region" description="Low complexity" evidence="7">
    <location>
        <begin position="92"/>
        <end position="104"/>
    </location>
</feature>
<dbReference type="InterPro" id="IPR003016">
    <property type="entry name" value="2-oxoA_DH_lipoyl-BS"/>
</dbReference>
<dbReference type="InterPro" id="IPR000089">
    <property type="entry name" value="Biotin_lipoyl"/>
</dbReference>
<dbReference type="InterPro" id="IPR050743">
    <property type="entry name" value="2-oxoacid_DH_E2_comp"/>
</dbReference>
<feature type="domain" description="Peripheral subunit-binding (PSBD)" evidence="9">
    <location>
        <begin position="123"/>
        <end position="160"/>
    </location>
</feature>
<keyword evidence="5 6" id="KW-0012">Acyltransferase</keyword>
<evidence type="ECO:0000259" key="8">
    <source>
        <dbReference type="PROSITE" id="PS50968"/>
    </source>
</evidence>
<dbReference type="PROSITE" id="PS51826">
    <property type="entry name" value="PSBD"/>
    <property type="match status" value="1"/>
</dbReference>
<dbReference type="InterPro" id="IPR004167">
    <property type="entry name" value="PSBD"/>
</dbReference>
<evidence type="ECO:0000256" key="2">
    <source>
        <dbReference type="ARBA" id="ARBA00007317"/>
    </source>
</evidence>
<keyword evidence="11" id="KW-1185">Reference proteome</keyword>
<dbReference type="EC" id="2.3.1.-" evidence="6"/>
<dbReference type="InterPro" id="IPR001078">
    <property type="entry name" value="2-oxoacid_DH_actylTfrase"/>
</dbReference>
<accession>A0A0P6YJL3</accession>
<dbReference type="Proteomes" id="UP000050501">
    <property type="component" value="Unassembled WGS sequence"/>
</dbReference>
<comment type="caution">
    <text evidence="10">The sequence shown here is derived from an EMBL/GenBank/DDBJ whole genome shotgun (WGS) entry which is preliminary data.</text>
</comment>
<dbReference type="InterPro" id="IPR011053">
    <property type="entry name" value="Single_hybrid_motif"/>
</dbReference>
<dbReference type="InterPro" id="IPR036625">
    <property type="entry name" value="E3-bd_dom_sf"/>
</dbReference>
<comment type="similarity">
    <text evidence="2 6">Belongs to the 2-oxoacid dehydrogenase family.</text>
</comment>